<evidence type="ECO:0000256" key="2">
    <source>
        <dbReference type="ARBA" id="ARBA00007265"/>
    </source>
</evidence>
<dbReference type="Proteomes" id="UP000783686">
    <property type="component" value="Unassembled WGS sequence"/>
</dbReference>
<dbReference type="SUPFAM" id="SSF81891">
    <property type="entry name" value="Poly A polymerase C-terminal region-like"/>
    <property type="match status" value="1"/>
</dbReference>
<dbReference type="Proteomes" id="UP000614601">
    <property type="component" value="Unassembled WGS sequence"/>
</dbReference>
<dbReference type="Pfam" id="PF01743">
    <property type="entry name" value="PolyA_pol"/>
    <property type="match status" value="1"/>
</dbReference>
<accession>A0A811LBK8</accession>
<evidence type="ECO:0000313" key="12">
    <source>
        <dbReference type="EMBL" id="CAD5224554.1"/>
    </source>
</evidence>
<evidence type="ECO:0000256" key="5">
    <source>
        <dbReference type="ARBA" id="ARBA00022695"/>
    </source>
</evidence>
<dbReference type="AlphaFoldDB" id="A0A811LBK8"/>
<evidence type="ECO:0000256" key="1">
    <source>
        <dbReference type="ARBA" id="ARBA00001946"/>
    </source>
</evidence>
<proteinExistence type="inferred from homology"/>
<dbReference type="InterPro" id="IPR032828">
    <property type="entry name" value="PolyA_RNA-bd"/>
</dbReference>
<dbReference type="EMBL" id="CAJFCW020000005">
    <property type="protein sequence ID" value="CAG9119962.1"/>
    <property type="molecule type" value="Genomic_DNA"/>
</dbReference>
<name>A0A811LBK8_9BILA</name>
<evidence type="ECO:0000259" key="10">
    <source>
        <dbReference type="Pfam" id="PF01743"/>
    </source>
</evidence>
<feature type="domain" description="Poly A polymerase head" evidence="10">
    <location>
        <begin position="30"/>
        <end position="154"/>
    </location>
</feature>
<keyword evidence="13" id="KW-1185">Reference proteome</keyword>
<organism evidence="12 13">
    <name type="scientific">Bursaphelenchus okinawaensis</name>
    <dbReference type="NCBI Taxonomy" id="465554"/>
    <lineage>
        <taxon>Eukaryota</taxon>
        <taxon>Metazoa</taxon>
        <taxon>Ecdysozoa</taxon>
        <taxon>Nematoda</taxon>
        <taxon>Chromadorea</taxon>
        <taxon>Rhabditida</taxon>
        <taxon>Tylenchina</taxon>
        <taxon>Tylenchomorpha</taxon>
        <taxon>Aphelenchoidea</taxon>
        <taxon>Aphelenchoididae</taxon>
        <taxon>Bursaphelenchus</taxon>
    </lineage>
</organism>
<dbReference type="InterPro" id="IPR050264">
    <property type="entry name" value="Bact_CCA-adding_enz_type3_sf"/>
</dbReference>
<keyword evidence="4" id="KW-0819">tRNA processing</keyword>
<dbReference type="SUPFAM" id="SSF81301">
    <property type="entry name" value="Nucleotidyltransferase"/>
    <property type="match status" value="1"/>
</dbReference>
<keyword evidence="9" id="KW-0694">RNA-binding</keyword>
<evidence type="ECO:0000256" key="9">
    <source>
        <dbReference type="RuleBase" id="RU003953"/>
    </source>
</evidence>
<evidence type="ECO:0000256" key="7">
    <source>
        <dbReference type="ARBA" id="ARBA00022741"/>
    </source>
</evidence>
<keyword evidence="7" id="KW-0547">Nucleotide-binding</keyword>
<dbReference type="GO" id="GO:0005739">
    <property type="term" value="C:mitochondrion"/>
    <property type="evidence" value="ECO:0007669"/>
    <property type="project" value="TreeGrafter"/>
</dbReference>
<keyword evidence="3 9" id="KW-0808">Transferase</keyword>
<comment type="cofactor">
    <cofactor evidence="1">
        <name>Mg(2+)</name>
        <dbReference type="ChEBI" id="CHEBI:18420"/>
    </cofactor>
</comment>
<reference evidence="12" key="1">
    <citation type="submission" date="2020-09" db="EMBL/GenBank/DDBJ databases">
        <authorList>
            <person name="Kikuchi T."/>
        </authorList>
    </citation>
    <scope>NUCLEOTIDE SEQUENCE</scope>
    <source>
        <strain evidence="12">SH1</strain>
    </source>
</reference>
<evidence type="ECO:0000256" key="4">
    <source>
        <dbReference type="ARBA" id="ARBA00022694"/>
    </source>
</evidence>
<keyword evidence="6" id="KW-0479">Metal-binding</keyword>
<dbReference type="GO" id="GO:1990180">
    <property type="term" value="P:mitochondrial tRNA 3'-end processing"/>
    <property type="evidence" value="ECO:0007669"/>
    <property type="project" value="TreeGrafter"/>
</dbReference>
<dbReference type="GO" id="GO:0000166">
    <property type="term" value="F:nucleotide binding"/>
    <property type="evidence" value="ECO:0007669"/>
    <property type="project" value="UniProtKB-KW"/>
</dbReference>
<dbReference type="PANTHER" id="PTHR46173:SF1">
    <property type="entry name" value="CCA TRNA NUCLEOTIDYLTRANSFERASE 1, MITOCHONDRIAL"/>
    <property type="match status" value="1"/>
</dbReference>
<dbReference type="EMBL" id="CAJFDH010000005">
    <property type="protein sequence ID" value="CAD5224554.1"/>
    <property type="molecule type" value="Genomic_DNA"/>
</dbReference>
<sequence length="441" mass="51230">MKISTPKFQAILTEEVNTLVELFKKHDYELRIAGGPVRDLLMGIQPADIDFASTATPTQMKELFEKENIRMLHKKGEEHGTITCRINDKENFEVTTLRIDVVCDGRRAEVEYTTDWKLDAFRRDLTINSLFLGFDGTVYDYTGGIEDIENRRVRFVGEAEQRIQEDYLRIFRYFRFYGRIAEDADHHCKETLETIKKNKQGIENLSGERIWSELKKIVIGRFAPQLMRAMIAECELGSHLALPDQFSRSSLNEFERVTMNVKTLSTEKESPLPSTVLATLLETMDDVNTLNKRLKLSTVEKSLAEFIVEYRDEAEKKKDDILFFQYLILDNVFLYGEQARDPSSRFTYELLKYVGATETLTSLREWSKLKVTFPINGLVLMKAGAEKGPKLKLTMNYLYDLWKDSNCNLSEEQLTHHALNDTIPDTPHKQFRKRRWVQISS</sequence>
<dbReference type="CDD" id="cd05398">
    <property type="entry name" value="NT_ClassII-CCAase"/>
    <property type="match status" value="1"/>
</dbReference>
<dbReference type="GO" id="GO:0046872">
    <property type="term" value="F:metal ion binding"/>
    <property type="evidence" value="ECO:0007669"/>
    <property type="project" value="UniProtKB-KW"/>
</dbReference>
<comment type="caution">
    <text evidence="12">The sequence shown here is derived from an EMBL/GenBank/DDBJ whole genome shotgun (WGS) entry which is preliminary data.</text>
</comment>
<dbReference type="Gene3D" id="1.10.3090.10">
    <property type="entry name" value="cca-adding enzyme, domain 2"/>
    <property type="match status" value="1"/>
</dbReference>
<dbReference type="Gene3D" id="3.30.460.10">
    <property type="entry name" value="Beta Polymerase, domain 2"/>
    <property type="match status" value="1"/>
</dbReference>
<dbReference type="OrthoDB" id="445712at2759"/>
<dbReference type="GO" id="GO:0016779">
    <property type="term" value="F:nucleotidyltransferase activity"/>
    <property type="evidence" value="ECO:0007669"/>
    <property type="project" value="UniProtKB-KW"/>
</dbReference>
<dbReference type="GO" id="GO:0001680">
    <property type="term" value="P:tRNA 3'-terminal CCA addition"/>
    <property type="evidence" value="ECO:0007669"/>
    <property type="project" value="TreeGrafter"/>
</dbReference>
<dbReference type="PANTHER" id="PTHR46173">
    <property type="entry name" value="CCA TRNA NUCLEOTIDYLTRANSFERASE 1, MITOCHONDRIAL"/>
    <property type="match status" value="1"/>
</dbReference>
<evidence type="ECO:0000313" key="13">
    <source>
        <dbReference type="Proteomes" id="UP000614601"/>
    </source>
</evidence>
<dbReference type="InterPro" id="IPR002646">
    <property type="entry name" value="PolA_pol_head_dom"/>
</dbReference>
<evidence type="ECO:0000256" key="3">
    <source>
        <dbReference type="ARBA" id="ARBA00022679"/>
    </source>
</evidence>
<dbReference type="InterPro" id="IPR043519">
    <property type="entry name" value="NT_sf"/>
</dbReference>
<evidence type="ECO:0000259" key="11">
    <source>
        <dbReference type="Pfam" id="PF12627"/>
    </source>
</evidence>
<dbReference type="GO" id="GO:0000049">
    <property type="term" value="F:tRNA binding"/>
    <property type="evidence" value="ECO:0007669"/>
    <property type="project" value="TreeGrafter"/>
</dbReference>
<protein>
    <recommendedName>
        <fullName evidence="14">PolyA_pol domain-containing protein</fullName>
    </recommendedName>
</protein>
<evidence type="ECO:0008006" key="14">
    <source>
        <dbReference type="Google" id="ProtNLM"/>
    </source>
</evidence>
<feature type="domain" description="tRNA nucleotidyltransferase/poly(A) polymerase RNA and SrmB- binding" evidence="11">
    <location>
        <begin position="189"/>
        <end position="231"/>
    </location>
</feature>
<comment type="similarity">
    <text evidence="2 9">Belongs to the tRNA nucleotidyltransferase/poly(A) polymerase family.</text>
</comment>
<keyword evidence="5" id="KW-0548">Nucleotidyltransferase</keyword>
<evidence type="ECO:0000256" key="8">
    <source>
        <dbReference type="ARBA" id="ARBA00022842"/>
    </source>
</evidence>
<keyword evidence="8" id="KW-0460">Magnesium</keyword>
<gene>
    <name evidence="12" type="ORF">BOKJ2_LOCUS11137</name>
</gene>
<evidence type="ECO:0000256" key="6">
    <source>
        <dbReference type="ARBA" id="ARBA00022723"/>
    </source>
</evidence>
<dbReference type="Pfam" id="PF12627">
    <property type="entry name" value="PolyA_pol_RNAbd"/>
    <property type="match status" value="1"/>
</dbReference>